<dbReference type="Proteomes" id="UP000193933">
    <property type="component" value="Unassembled WGS sequence"/>
</dbReference>
<accession>A0A1X1BVB3</accession>
<evidence type="ECO:0000313" key="1">
    <source>
        <dbReference type="EMBL" id="ORM52484.1"/>
    </source>
</evidence>
<comment type="caution">
    <text evidence="1">The sequence shown here is derived from an EMBL/GenBank/DDBJ whole genome shotgun (WGS) entry which is preliminary data.</text>
</comment>
<dbReference type="EMBL" id="MLFN01000030">
    <property type="protein sequence ID" value="ORM52484.1"/>
    <property type="molecule type" value="Genomic_DNA"/>
</dbReference>
<name>A0A1X1BVB3_9GAMM</name>
<organism evidence="1 2">
    <name type="scientific">Pantoea conspicua</name>
    <dbReference type="NCBI Taxonomy" id="472705"/>
    <lineage>
        <taxon>Bacteria</taxon>
        <taxon>Pseudomonadati</taxon>
        <taxon>Pseudomonadota</taxon>
        <taxon>Gammaproteobacteria</taxon>
        <taxon>Enterobacterales</taxon>
        <taxon>Erwiniaceae</taxon>
        <taxon>Pantoea</taxon>
    </lineage>
</organism>
<keyword evidence="2" id="KW-1185">Reference proteome</keyword>
<proteinExistence type="predicted"/>
<reference evidence="1 2" key="1">
    <citation type="journal article" date="2017" name="Antonie Van Leeuwenhoek">
        <title>Phylogenomic resolution of the bacterial genus Pantoea and its relationship with Erwinia and Tatumella.</title>
        <authorList>
            <person name="Palmer M."/>
            <person name="Steenkamp E.T."/>
            <person name="Coetzee M.P."/>
            <person name="Chan W.Y."/>
            <person name="van Zyl E."/>
            <person name="De Maayer P."/>
            <person name="Coutinho T.A."/>
            <person name="Blom J."/>
            <person name="Smits T.H."/>
            <person name="Duffy B."/>
            <person name="Venter S.N."/>
        </authorList>
    </citation>
    <scope>NUCLEOTIDE SEQUENCE [LARGE SCALE GENOMIC DNA]</scope>
    <source>
        <strain evidence="1 2">LMG 24534</strain>
    </source>
</reference>
<sequence>MITSLAWQGLPEVSGDNNGGSAECVADEIYWNFLENSSQKLKAGKVQGRVCGINGGQIETASGTRSDRKGA</sequence>
<gene>
    <name evidence="1" type="ORF">HA41_11440</name>
</gene>
<dbReference type="AlphaFoldDB" id="A0A1X1BVB3"/>
<protein>
    <submittedName>
        <fullName evidence="1">Uncharacterized protein</fullName>
    </submittedName>
</protein>
<evidence type="ECO:0000313" key="2">
    <source>
        <dbReference type="Proteomes" id="UP000193933"/>
    </source>
</evidence>